<protein>
    <submittedName>
        <fullName evidence="1">Uncharacterized protein</fullName>
    </submittedName>
</protein>
<name>A0AB34VD11_9GAMM</name>
<dbReference type="Proteomes" id="UP000072520">
    <property type="component" value="Unassembled WGS sequence"/>
</dbReference>
<dbReference type="EMBL" id="LDSI01000018">
    <property type="protein sequence ID" value="KTS96531.1"/>
    <property type="molecule type" value="Genomic_DNA"/>
</dbReference>
<gene>
    <name evidence="1" type="ORF">RSA13_12905</name>
</gene>
<dbReference type="AlphaFoldDB" id="A0AB34VD11"/>
<evidence type="ECO:0000313" key="1">
    <source>
        <dbReference type="EMBL" id="KTS96531.1"/>
    </source>
</evidence>
<reference evidence="1 2" key="1">
    <citation type="journal article" date="2016" name="Front. Microbiol.">
        <title>Genomic Resource of Rice Seed Associated Bacteria.</title>
        <authorList>
            <person name="Midha S."/>
            <person name="Bansal K."/>
            <person name="Sharma S."/>
            <person name="Kumar N."/>
            <person name="Patil P.P."/>
            <person name="Chaudhry V."/>
            <person name="Patil P.B."/>
        </authorList>
    </citation>
    <scope>NUCLEOTIDE SEQUENCE [LARGE SCALE GENOMIC DNA]</scope>
    <source>
        <strain evidence="1 2">RSA13</strain>
    </source>
</reference>
<sequence>MGRQNKRAISLTVDRMSENAQRRQCGFARWADFSDKASGMAKWAAATVSARTQRGTEGRRNMFLVGMHPVVTDVRRD</sequence>
<comment type="caution">
    <text evidence="1">The sequence shown here is derived from an EMBL/GenBank/DDBJ whole genome shotgun (WGS) entry which is preliminary data.</text>
</comment>
<organism evidence="1 2">
    <name type="scientific">Pantoea stewartii</name>
    <dbReference type="NCBI Taxonomy" id="66269"/>
    <lineage>
        <taxon>Bacteria</taxon>
        <taxon>Pseudomonadati</taxon>
        <taxon>Pseudomonadota</taxon>
        <taxon>Gammaproteobacteria</taxon>
        <taxon>Enterobacterales</taxon>
        <taxon>Erwiniaceae</taxon>
        <taxon>Pantoea</taxon>
    </lineage>
</organism>
<proteinExistence type="predicted"/>
<evidence type="ECO:0000313" key="2">
    <source>
        <dbReference type="Proteomes" id="UP000072520"/>
    </source>
</evidence>
<accession>A0AB34VD11</accession>